<comment type="catalytic activity">
    <reaction evidence="9">
        <text>dopamine + acetyl-CoA = N-acetyldopamine + CoA + H(+)</text>
        <dbReference type="Rhea" id="RHEA:51388"/>
        <dbReference type="ChEBI" id="CHEBI:15378"/>
        <dbReference type="ChEBI" id="CHEBI:57287"/>
        <dbReference type="ChEBI" id="CHEBI:57288"/>
        <dbReference type="ChEBI" id="CHEBI:59905"/>
        <dbReference type="ChEBI" id="CHEBI:125678"/>
    </reaction>
    <physiologicalReaction direction="left-to-right" evidence="9">
        <dbReference type="Rhea" id="RHEA:51389"/>
    </physiologicalReaction>
</comment>
<dbReference type="PANTHER" id="PTHR20905:SF1">
    <property type="entry name" value="AT07410P-RELATED"/>
    <property type="match status" value="1"/>
</dbReference>
<evidence type="ECO:0000256" key="6">
    <source>
        <dbReference type="ARBA" id="ARBA00050189"/>
    </source>
</evidence>
<evidence type="ECO:0000259" key="14">
    <source>
        <dbReference type="Pfam" id="PF00583"/>
    </source>
</evidence>
<proteinExistence type="inferred from homology"/>
<comment type="catalytic activity">
    <reaction evidence="8">
        <text>serotonin + (5Z,8Z,11Z,14Z)-eicosatetraenoyl-CoA = N-[(5Z,8Z,11Z,14Z)-eicosatetraenoyl]-serotonin + CoA + H(+)</text>
        <dbReference type="Rhea" id="RHEA:51396"/>
        <dbReference type="ChEBI" id="CHEBI:15378"/>
        <dbReference type="ChEBI" id="CHEBI:57287"/>
        <dbReference type="ChEBI" id="CHEBI:57368"/>
        <dbReference type="ChEBI" id="CHEBI:132255"/>
        <dbReference type="ChEBI" id="CHEBI:350546"/>
    </reaction>
    <physiologicalReaction direction="left-to-right" evidence="8">
        <dbReference type="Rhea" id="RHEA:51397"/>
    </physiologicalReaction>
</comment>
<organism evidence="15 16">
    <name type="scientific">Coptotermes formosanus</name>
    <name type="common">Formosan subterranean termite</name>
    <dbReference type="NCBI Taxonomy" id="36987"/>
    <lineage>
        <taxon>Eukaryota</taxon>
        <taxon>Metazoa</taxon>
        <taxon>Ecdysozoa</taxon>
        <taxon>Arthropoda</taxon>
        <taxon>Hexapoda</taxon>
        <taxon>Insecta</taxon>
        <taxon>Pterygota</taxon>
        <taxon>Neoptera</taxon>
        <taxon>Polyneoptera</taxon>
        <taxon>Dictyoptera</taxon>
        <taxon>Blattodea</taxon>
        <taxon>Blattoidea</taxon>
        <taxon>Termitoidae</taxon>
        <taxon>Rhinotermitidae</taxon>
        <taxon>Coptotermes</taxon>
    </lineage>
</organism>
<evidence type="ECO:0000256" key="12">
    <source>
        <dbReference type="ARBA" id="ARBA00052335"/>
    </source>
</evidence>
<sequence length="221" mass="25074">MSEQEYKIVQVTPKDTEKVLEHLRKFFFREEPLNICIKLLGENGDEECLELEQYCAQTIPEGLSLMAVSASGKVIGVALNGSQEPGHLEEMEAYADSCPHPRFRKILQLLAAVDRASDVFGKFPDVDKLVEVRILSVDSAVRGRGIAKVLLEKSTELAKQHDYPLIRIDCSSHFSALAVGRLGFECVFKMPYEDYRQNGEPVFHPEQPHKEVKTYVRRLRP</sequence>
<evidence type="ECO:0000313" key="16">
    <source>
        <dbReference type="Proteomes" id="UP000502823"/>
    </source>
</evidence>
<evidence type="ECO:0000256" key="10">
    <source>
        <dbReference type="ARBA" id="ARBA00051823"/>
    </source>
</evidence>
<comment type="catalytic activity">
    <reaction evidence="7">
        <text>serotonin + octadecanoyl-CoA = N-octadecanoyl-serotonin + CoA + H(+)</text>
        <dbReference type="Rhea" id="RHEA:51400"/>
        <dbReference type="ChEBI" id="CHEBI:15378"/>
        <dbReference type="ChEBI" id="CHEBI:57287"/>
        <dbReference type="ChEBI" id="CHEBI:57394"/>
        <dbReference type="ChEBI" id="CHEBI:134065"/>
        <dbReference type="ChEBI" id="CHEBI:350546"/>
    </reaction>
    <physiologicalReaction direction="left-to-right" evidence="7">
        <dbReference type="Rhea" id="RHEA:51401"/>
    </physiologicalReaction>
</comment>
<evidence type="ECO:0000256" key="13">
    <source>
        <dbReference type="ARBA" id="ARBA00052491"/>
    </source>
</evidence>
<comment type="catalytic activity">
    <reaction evidence="11">
        <text>serotonin + hexadecanoyl-CoA = N-hexadecanoyl-serotonin + CoA + H(+)</text>
        <dbReference type="Rhea" id="RHEA:51384"/>
        <dbReference type="ChEBI" id="CHEBI:15378"/>
        <dbReference type="ChEBI" id="CHEBI:57287"/>
        <dbReference type="ChEBI" id="CHEBI:57379"/>
        <dbReference type="ChEBI" id="CHEBI:134059"/>
        <dbReference type="ChEBI" id="CHEBI:350546"/>
    </reaction>
    <physiologicalReaction direction="left-to-right" evidence="11">
        <dbReference type="Rhea" id="RHEA:51385"/>
    </physiologicalReaction>
</comment>
<evidence type="ECO:0000256" key="8">
    <source>
        <dbReference type="ARBA" id="ARBA00051284"/>
    </source>
</evidence>
<dbReference type="AlphaFoldDB" id="A0A6L2PL41"/>
<dbReference type="OrthoDB" id="41532at2759"/>
<evidence type="ECO:0000256" key="7">
    <source>
        <dbReference type="ARBA" id="ARBA00050849"/>
    </source>
</evidence>
<evidence type="ECO:0000256" key="11">
    <source>
        <dbReference type="ARBA" id="ARBA00052178"/>
    </source>
</evidence>
<feature type="domain" description="N-acetyltransferase" evidence="14">
    <location>
        <begin position="60"/>
        <end position="183"/>
    </location>
</feature>
<evidence type="ECO:0000256" key="5">
    <source>
        <dbReference type="ARBA" id="ARBA00039114"/>
    </source>
</evidence>
<dbReference type="InParanoid" id="A0A6L2PL41"/>
<keyword evidence="16" id="KW-1185">Reference proteome</keyword>
<comment type="catalytic activity">
    <reaction evidence="13">
        <text>serotonin + acetyl-CoA = N-acetylserotonin + CoA + H(+)</text>
        <dbReference type="Rhea" id="RHEA:25217"/>
        <dbReference type="ChEBI" id="CHEBI:15378"/>
        <dbReference type="ChEBI" id="CHEBI:17697"/>
        <dbReference type="ChEBI" id="CHEBI:57287"/>
        <dbReference type="ChEBI" id="CHEBI:57288"/>
        <dbReference type="ChEBI" id="CHEBI:350546"/>
        <dbReference type="EC" id="2.3.1.87"/>
    </reaction>
    <physiologicalReaction direction="left-to-right" evidence="13">
        <dbReference type="Rhea" id="RHEA:25218"/>
    </physiologicalReaction>
</comment>
<dbReference type="CDD" id="cd04301">
    <property type="entry name" value="NAT_SF"/>
    <property type="match status" value="1"/>
</dbReference>
<dbReference type="Pfam" id="PF00583">
    <property type="entry name" value="Acetyltransf_1"/>
    <property type="match status" value="1"/>
</dbReference>
<dbReference type="PANTHER" id="PTHR20905">
    <property type="entry name" value="N-ACETYLTRANSFERASE-RELATED"/>
    <property type="match status" value="1"/>
</dbReference>
<accession>A0A6L2PL41</accession>
<dbReference type="EC" id="2.3.1.87" evidence="5"/>
<comment type="similarity">
    <text evidence="4">Belongs to the acetyltransferase family. AANAT subfamily.</text>
</comment>
<keyword evidence="2" id="KW-0012">Acyltransferase</keyword>
<dbReference type="InterPro" id="IPR000182">
    <property type="entry name" value="GNAT_dom"/>
</dbReference>
<evidence type="ECO:0000256" key="1">
    <source>
        <dbReference type="ARBA" id="ARBA00022679"/>
    </source>
</evidence>
<dbReference type="FunCoup" id="A0A6L2PL41">
    <property type="interactions" value="21"/>
</dbReference>
<evidence type="ECO:0000256" key="3">
    <source>
        <dbReference type="ARBA" id="ARBA00037926"/>
    </source>
</evidence>
<evidence type="ECO:0000256" key="9">
    <source>
        <dbReference type="ARBA" id="ARBA00051711"/>
    </source>
</evidence>
<comment type="pathway">
    <text evidence="3">Aromatic compound metabolism; melatonin biosynthesis; melatonin from serotonin: step 1/2.</text>
</comment>
<comment type="catalytic activity">
    <reaction evidence="12">
        <text>dopamine + hexadecanoyl-CoA = N-hexadecanoyl-dopamine + CoA + H(+)</text>
        <dbReference type="Rhea" id="RHEA:51376"/>
        <dbReference type="ChEBI" id="CHEBI:15378"/>
        <dbReference type="ChEBI" id="CHEBI:57287"/>
        <dbReference type="ChEBI" id="CHEBI:57379"/>
        <dbReference type="ChEBI" id="CHEBI:59905"/>
        <dbReference type="ChEBI" id="CHEBI:134058"/>
    </reaction>
    <physiologicalReaction direction="left-to-right" evidence="12">
        <dbReference type="Rhea" id="RHEA:51377"/>
    </physiologicalReaction>
</comment>
<reference evidence="16" key="1">
    <citation type="submission" date="2020-01" db="EMBL/GenBank/DDBJ databases">
        <title>Draft genome sequence of the Termite Coptotermes fromosanus.</title>
        <authorList>
            <person name="Itakura S."/>
            <person name="Yosikawa Y."/>
            <person name="Umezawa K."/>
        </authorList>
    </citation>
    <scope>NUCLEOTIDE SEQUENCE [LARGE SCALE GENOMIC DNA]</scope>
</reference>
<dbReference type="GO" id="GO:0004059">
    <property type="term" value="F:aralkylamine N-acetyltransferase activity"/>
    <property type="evidence" value="ECO:0007669"/>
    <property type="project" value="UniProtKB-EC"/>
</dbReference>
<dbReference type="FunFam" id="3.40.630.30:FF:000046">
    <property type="entry name" value="Dopamine N-acetyltransferase"/>
    <property type="match status" value="1"/>
</dbReference>
<dbReference type="SUPFAM" id="SSF55729">
    <property type="entry name" value="Acyl-CoA N-acyltransferases (Nat)"/>
    <property type="match status" value="1"/>
</dbReference>
<evidence type="ECO:0000256" key="4">
    <source>
        <dbReference type="ARBA" id="ARBA00038182"/>
    </source>
</evidence>
<comment type="catalytic activity">
    <reaction evidence="10">
        <text>serotonin + (9Z)-octadecenoyl-CoA = N-(9Z-octadecenoyl)-serotonin + CoA + H(+)</text>
        <dbReference type="Rhea" id="RHEA:51392"/>
        <dbReference type="ChEBI" id="CHEBI:15378"/>
        <dbReference type="ChEBI" id="CHEBI:57287"/>
        <dbReference type="ChEBI" id="CHEBI:57387"/>
        <dbReference type="ChEBI" id="CHEBI:134064"/>
        <dbReference type="ChEBI" id="CHEBI:350546"/>
    </reaction>
    <physiologicalReaction direction="left-to-right" evidence="10">
        <dbReference type="Rhea" id="RHEA:51393"/>
    </physiologicalReaction>
</comment>
<evidence type="ECO:0000313" key="15">
    <source>
        <dbReference type="EMBL" id="GFG33283.1"/>
    </source>
</evidence>
<evidence type="ECO:0000256" key="2">
    <source>
        <dbReference type="ARBA" id="ARBA00023315"/>
    </source>
</evidence>
<protein>
    <recommendedName>
        <fullName evidence="5">aralkylamine N-acetyltransferase</fullName>
        <ecNumber evidence="5">2.3.1.87</ecNumber>
    </recommendedName>
</protein>
<dbReference type="EMBL" id="BLKM01008356">
    <property type="protein sequence ID" value="GFG33283.1"/>
    <property type="molecule type" value="Genomic_DNA"/>
</dbReference>
<comment type="catalytic activity">
    <reaction evidence="6">
        <text>dopamine + (9Z)-octadecenoyl-CoA = N-(9Z-octadecanoyl)-dopamine + CoA + H(+)</text>
        <dbReference type="Rhea" id="RHEA:51380"/>
        <dbReference type="ChEBI" id="CHEBI:15378"/>
        <dbReference type="ChEBI" id="CHEBI:31883"/>
        <dbReference type="ChEBI" id="CHEBI:57287"/>
        <dbReference type="ChEBI" id="CHEBI:57387"/>
        <dbReference type="ChEBI" id="CHEBI:59905"/>
    </reaction>
    <physiologicalReaction direction="left-to-right" evidence="6">
        <dbReference type="Rhea" id="RHEA:51381"/>
    </physiologicalReaction>
</comment>
<dbReference type="Gene3D" id="3.40.630.30">
    <property type="match status" value="1"/>
</dbReference>
<gene>
    <name evidence="15" type="ORF">Cfor_09960</name>
</gene>
<dbReference type="InterPro" id="IPR016181">
    <property type="entry name" value="Acyl_CoA_acyltransferase"/>
</dbReference>
<keyword evidence="1" id="KW-0808">Transferase</keyword>
<dbReference type="Proteomes" id="UP000502823">
    <property type="component" value="Unassembled WGS sequence"/>
</dbReference>
<name>A0A6L2PL41_COPFO</name>
<comment type="caution">
    <text evidence="15">The sequence shown here is derived from an EMBL/GenBank/DDBJ whole genome shotgun (WGS) entry which is preliminary data.</text>
</comment>